<keyword evidence="2" id="KW-0430">Lectin</keyword>
<dbReference type="AlphaFoldDB" id="A0A6I3SJI2"/>
<dbReference type="GO" id="GO:0030246">
    <property type="term" value="F:carbohydrate binding"/>
    <property type="evidence" value="ECO:0007669"/>
    <property type="project" value="UniProtKB-KW"/>
</dbReference>
<dbReference type="InterPro" id="IPR001229">
    <property type="entry name" value="Jacalin-like_lectin_dom"/>
</dbReference>
<evidence type="ECO:0000259" key="1">
    <source>
        <dbReference type="PROSITE" id="PS51752"/>
    </source>
</evidence>
<keyword evidence="3" id="KW-1185">Reference proteome</keyword>
<sequence>MAFKKSPLFGGTGGGYFEDNLTEIVQLIKVDIYSGTYIDSIRYTFKDVYGNTRDITHGGGGGSLAANIILAEDEYINFVSIKFGNVIDHLELETNKGRHFYAGGTGGGKPVEFSGRISGFYGRAGSLIDAIGFFIPA</sequence>
<dbReference type="SMART" id="SM00915">
    <property type="entry name" value="Jacalin"/>
    <property type="match status" value="1"/>
</dbReference>
<accession>A0A6I3SJI2</accession>
<evidence type="ECO:0000313" key="2">
    <source>
        <dbReference type="EMBL" id="MTV49013.1"/>
    </source>
</evidence>
<reference evidence="2 3" key="1">
    <citation type="submission" date="2019-11" db="EMBL/GenBank/DDBJ databases">
        <title>Whole-genome sequence of a the green, strictly anaerobic photosynthetic bacterium Heliobacillus mobilis DSM 6151.</title>
        <authorList>
            <person name="Kyndt J.A."/>
            <person name="Meyer T.E."/>
        </authorList>
    </citation>
    <scope>NUCLEOTIDE SEQUENCE [LARGE SCALE GENOMIC DNA]</scope>
    <source>
        <strain evidence="2 3">DSM 6151</strain>
    </source>
</reference>
<protein>
    <submittedName>
        <fullName evidence="2">Jacalin-like lectin domain protein</fullName>
    </submittedName>
</protein>
<comment type="caution">
    <text evidence="2">The sequence shown here is derived from an EMBL/GenBank/DDBJ whole genome shotgun (WGS) entry which is preliminary data.</text>
</comment>
<dbReference type="RefSeq" id="WP_155476120.1">
    <property type="nucleotide sequence ID" value="NZ_WNKU01000008.1"/>
</dbReference>
<dbReference type="Proteomes" id="UP000430670">
    <property type="component" value="Unassembled WGS sequence"/>
</dbReference>
<dbReference type="Pfam" id="PF01419">
    <property type="entry name" value="Jacalin"/>
    <property type="match status" value="1"/>
</dbReference>
<proteinExistence type="predicted"/>
<gene>
    <name evidence="2" type="ORF">GJ688_08475</name>
</gene>
<dbReference type="SUPFAM" id="SSF51101">
    <property type="entry name" value="Mannose-binding lectins"/>
    <property type="match status" value="1"/>
</dbReference>
<dbReference type="PANTHER" id="PTHR46506">
    <property type="entry name" value="OS05G0143600 PROTEIN"/>
    <property type="match status" value="1"/>
</dbReference>
<evidence type="ECO:0000313" key="3">
    <source>
        <dbReference type="Proteomes" id="UP000430670"/>
    </source>
</evidence>
<name>A0A6I3SJI2_HELMO</name>
<dbReference type="PROSITE" id="PS51752">
    <property type="entry name" value="JACALIN_LECTIN"/>
    <property type="match status" value="1"/>
</dbReference>
<dbReference type="Gene3D" id="2.100.10.30">
    <property type="entry name" value="Jacalin-like lectin domain"/>
    <property type="match status" value="1"/>
</dbReference>
<dbReference type="InterPro" id="IPR036404">
    <property type="entry name" value="Jacalin-like_lectin_dom_sf"/>
</dbReference>
<dbReference type="OrthoDB" id="1160430at2"/>
<dbReference type="EMBL" id="WNKU01000008">
    <property type="protein sequence ID" value="MTV49013.1"/>
    <property type="molecule type" value="Genomic_DNA"/>
</dbReference>
<feature type="domain" description="Jacalin-type lectin" evidence="1">
    <location>
        <begin position="3"/>
        <end position="137"/>
    </location>
</feature>
<organism evidence="2 3">
    <name type="scientific">Heliobacterium mobile</name>
    <name type="common">Heliobacillus mobilis</name>
    <dbReference type="NCBI Taxonomy" id="28064"/>
    <lineage>
        <taxon>Bacteria</taxon>
        <taxon>Bacillati</taxon>
        <taxon>Bacillota</taxon>
        <taxon>Clostridia</taxon>
        <taxon>Eubacteriales</taxon>
        <taxon>Heliobacteriaceae</taxon>
        <taxon>Heliobacterium</taxon>
    </lineage>
</organism>